<dbReference type="SUPFAM" id="SSF53822">
    <property type="entry name" value="Periplasmic binding protein-like I"/>
    <property type="match status" value="1"/>
</dbReference>
<protein>
    <recommendedName>
        <fullName evidence="10">D-galactose/methyl-galactoside binding periplasmic protein MglB</fullName>
    </recommendedName>
</protein>
<dbReference type="Proteomes" id="UP000186400">
    <property type="component" value="Unassembled WGS sequence"/>
</dbReference>
<keyword evidence="3" id="KW-0813">Transport</keyword>
<dbReference type="Gene3D" id="3.40.50.2300">
    <property type="match status" value="2"/>
</dbReference>
<dbReference type="CDD" id="cd01539">
    <property type="entry name" value="PBP1_GGBP"/>
    <property type="match status" value="1"/>
</dbReference>
<evidence type="ECO:0000313" key="14">
    <source>
        <dbReference type="Proteomes" id="UP000186400"/>
    </source>
</evidence>
<dbReference type="STRING" id="159291.SAMN05920897_111112"/>
<reference evidence="14" key="1">
    <citation type="submission" date="2017-01" db="EMBL/GenBank/DDBJ databases">
        <authorList>
            <person name="Varghese N."/>
            <person name="Submissions S."/>
        </authorList>
    </citation>
    <scope>NUCLEOTIDE SEQUENCE [LARGE SCALE GENOMIC DNA]</scope>
    <source>
        <strain evidence="14">ASpG1</strain>
    </source>
</reference>
<proteinExistence type="inferred from homology"/>
<feature type="signal peptide" evidence="11">
    <location>
        <begin position="1"/>
        <end position="21"/>
    </location>
</feature>
<keyword evidence="6 11" id="KW-0732">Signal</keyword>
<dbReference type="InterPro" id="IPR025997">
    <property type="entry name" value="SBP_2_dom"/>
</dbReference>
<name>A0A1N6U537_9SPIO</name>
<evidence type="ECO:0000256" key="8">
    <source>
        <dbReference type="ARBA" id="ARBA00022837"/>
    </source>
</evidence>
<evidence type="ECO:0000256" key="11">
    <source>
        <dbReference type="SAM" id="SignalP"/>
    </source>
</evidence>
<dbReference type="GO" id="GO:0030288">
    <property type="term" value="C:outer membrane-bounded periplasmic space"/>
    <property type="evidence" value="ECO:0007669"/>
    <property type="project" value="TreeGrafter"/>
</dbReference>
<comment type="subunit">
    <text evidence="9">The ABC transporter complex is composed of one ATP-binding protein (MglA), two transmembrane proteins (MglC) and a solute-binding protein (MglB).</text>
</comment>
<evidence type="ECO:0000256" key="2">
    <source>
        <dbReference type="ARBA" id="ARBA00007639"/>
    </source>
</evidence>
<dbReference type="PANTHER" id="PTHR30036:SF2">
    <property type="entry name" value="D-GALACTOSE_METHYL-GALACTOSIDE BINDING PERIPLASMIC PROTEIN MGLB"/>
    <property type="match status" value="1"/>
</dbReference>
<evidence type="ECO:0000256" key="10">
    <source>
        <dbReference type="ARBA" id="ARBA00034344"/>
    </source>
</evidence>
<dbReference type="InterPro" id="IPR044085">
    <property type="entry name" value="MglB-like_PBP1"/>
</dbReference>
<evidence type="ECO:0000259" key="12">
    <source>
        <dbReference type="Pfam" id="PF13407"/>
    </source>
</evidence>
<evidence type="ECO:0000256" key="5">
    <source>
        <dbReference type="ARBA" id="ARBA00022723"/>
    </source>
</evidence>
<accession>A0A1N6U537</accession>
<dbReference type="InterPro" id="IPR028082">
    <property type="entry name" value="Peripla_BP_I"/>
</dbReference>
<dbReference type="GO" id="GO:0046872">
    <property type="term" value="F:metal ion binding"/>
    <property type="evidence" value="ECO:0007669"/>
    <property type="project" value="UniProtKB-KW"/>
</dbReference>
<keyword evidence="8" id="KW-0106">Calcium</keyword>
<evidence type="ECO:0000256" key="4">
    <source>
        <dbReference type="ARBA" id="ARBA00022597"/>
    </source>
</evidence>
<gene>
    <name evidence="13" type="ORF">SAMN05920897_111112</name>
</gene>
<dbReference type="PANTHER" id="PTHR30036">
    <property type="entry name" value="D-XYLOSE-BINDING PERIPLASMIC PROTEIN"/>
    <property type="match status" value="1"/>
</dbReference>
<dbReference type="RefSeq" id="WP_076489080.1">
    <property type="nucleotide sequence ID" value="NZ_FTMS01000011.1"/>
</dbReference>
<evidence type="ECO:0000256" key="6">
    <source>
        <dbReference type="ARBA" id="ARBA00022729"/>
    </source>
</evidence>
<dbReference type="OrthoDB" id="9769193at2"/>
<keyword evidence="7" id="KW-0574">Periplasm</keyword>
<evidence type="ECO:0000256" key="7">
    <source>
        <dbReference type="ARBA" id="ARBA00022764"/>
    </source>
</evidence>
<dbReference type="Pfam" id="PF13407">
    <property type="entry name" value="Peripla_BP_4"/>
    <property type="match status" value="1"/>
</dbReference>
<dbReference type="AlphaFoldDB" id="A0A1N6U537"/>
<evidence type="ECO:0000256" key="1">
    <source>
        <dbReference type="ARBA" id="ARBA00004196"/>
    </source>
</evidence>
<organism evidence="13 14">
    <name type="scientific">Alkalispirochaeta americana</name>
    <dbReference type="NCBI Taxonomy" id="159291"/>
    <lineage>
        <taxon>Bacteria</taxon>
        <taxon>Pseudomonadati</taxon>
        <taxon>Spirochaetota</taxon>
        <taxon>Spirochaetia</taxon>
        <taxon>Spirochaetales</taxon>
        <taxon>Spirochaetaceae</taxon>
        <taxon>Alkalispirochaeta</taxon>
    </lineage>
</organism>
<evidence type="ECO:0000313" key="13">
    <source>
        <dbReference type="EMBL" id="SIQ60752.1"/>
    </source>
</evidence>
<feature type="domain" description="Periplasmic binding protein" evidence="12">
    <location>
        <begin position="37"/>
        <end position="304"/>
    </location>
</feature>
<sequence>MTKRIVLILLAAAMMAPALFAGGRQESDQIRIGANIYSFADNFMNGVMKPELERYAQVRGVRIDIVDSEGQQARLNDQIDVFITRGVDVLVINLVDPAAARNVIEKAKQADIPLILFNKEATEAGVMDLYDKVWYVGTDSAESGIIQGQMMVEDWLANPEWDKNGDGILQYVMLKGEPGHPDAEARTLHSVKAFTDRGIQVQQLALEADPFWSTQHGADSMAAWLTSRFGDQIEMVIANNDGMAFGAITAMKAAGVSIPIYGVDALDQALTHIADGELNGTVLNDGVNQARASLDLAINAARGNPVTQETDWVLEQGGSKAVRVPYVPVTIDNYQSFR</sequence>
<evidence type="ECO:0000256" key="9">
    <source>
        <dbReference type="ARBA" id="ARBA00034323"/>
    </source>
</evidence>
<feature type="chain" id="PRO_5013269623" description="D-galactose/methyl-galactoside binding periplasmic protein MglB" evidence="11">
    <location>
        <begin position="22"/>
        <end position="338"/>
    </location>
</feature>
<keyword evidence="4" id="KW-0762">Sugar transport</keyword>
<keyword evidence="14" id="KW-1185">Reference proteome</keyword>
<comment type="similarity">
    <text evidence="2">Belongs to the bacterial solute-binding protein 2 family.</text>
</comment>
<keyword evidence="5" id="KW-0479">Metal-binding</keyword>
<dbReference type="EMBL" id="FTMS01000011">
    <property type="protein sequence ID" value="SIQ60752.1"/>
    <property type="molecule type" value="Genomic_DNA"/>
</dbReference>
<evidence type="ECO:0000256" key="3">
    <source>
        <dbReference type="ARBA" id="ARBA00022448"/>
    </source>
</evidence>
<dbReference type="GO" id="GO:0030246">
    <property type="term" value="F:carbohydrate binding"/>
    <property type="evidence" value="ECO:0007669"/>
    <property type="project" value="InterPro"/>
</dbReference>
<comment type="subcellular location">
    <subcellularLocation>
        <location evidence="1">Cell envelope</location>
    </subcellularLocation>
</comment>
<dbReference type="InterPro" id="IPR050555">
    <property type="entry name" value="Bact_Solute-Bind_Prot2"/>
</dbReference>